<keyword evidence="6" id="KW-1185">Reference proteome</keyword>
<gene>
    <name evidence="5" type="ORF">GCM10010919_02380</name>
</gene>
<dbReference type="EMBL" id="BNAO01000001">
    <property type="protein sequence ID" value="GHG59650.1"/>
    <property type="molecule type" value="Genomic_DNA"/>
</dbReference>
<dbReference type="Proteomes" id="UP000659697">
    <property type="component" value="Unassembled WGS sequence"/>
</dbReference>
<evidence type="ECO:0000313" key="5">
    <source>
        <dbReference type="EMBL" id="GHG59650.1"/>
    </source>
</evidence>
<comment type="caution">
    <text evidence="5">The sequence shown here is derived from an EMBL/GenBank/DDBJ whole genome shotgun (WGS) entry which is preliminary data.</text>
</comment>
<evidence type="ECO:0000313" key="6">
    <source>
        <dbReference type="Proteomes" id="UP000659697"/>
    </source>
</evidence>
<organism evidence="5 6">
    <name type="scientific">Alishewanella longhuensis</name>
    <dbReference type="NCBI Taxonomy" id="1091037"/>
    <lineage>
        <taxon>Bacteria</taxon>
        <taxon>Pseudomonadati</taxon>
        <taxon>Pseudomonadota</taxon>
        <taxon>Gammaproteobacteria</taxon>
        <taxon>Alteromonadales</taxon>
        <taxon>Alteromonadaceae</taxon>
        <taxon>Alishewanella</taxon>
    </lineage>
</organism>
<name>A0ABQ3KW51_9ALTE</name>
<feature type="domain" description="Lnb N-terminal periplasmic" evidence="2">
    <location>
        <begin position="120"/>
        <end position="273"/>
    </location>
</feature>
<evidence type="ECO:0000256" key="1">
    <source>
        <dbReference type="SAM" id="SignalP"/>
    </source>
</evidence>
<protein>
    <recommendedName>
        <fullName evidence="7">DUF4105 domain-containing protein</fullName>
    </recommendedName>
</protein>
<feature type="domain" description="DUF7840" evidence="3">
    <location>
        <begin position="405"/>
        <end position="606"/>
    </location>
</feature>
<dbReference type="RefSeq" id="WP_189429299.1">
    <property type="nucleotide sequence ID" value="NZ_BNAO01000001.1"/>
</dbReference>
<evidence type="ECO:0000259" key="4">
    <source>
        <dbReference type="Pfam" id="PF25225"/>
    </source>
</evidence>
<dbReference type="Pfam" id="PF25222">
    <property type="entry name" value="DUF7840"/>
    <property type="match status" value="1"/>
</dbReference>
<sequence length="615" mass="70811">MKLFCIALLSILASPVWSASNNLFRWQADIERLAVDPYWLALLHKPSVKSNSEIIDPGFFLSGSDDSRAELTATLAALLAPVAADENEHAQCRFIARSHWLQQQLPQLSILLPKVQCDLFNRWSDHQQIESVSAIFASGYLGNPASFYGHILLKFNSSAEKRALLQQQNINFGAAVPDNQNPLIYIVKGLAGGYNAVFSYGDFYRNTQTYGENELRDLWEYKLALTPAEMQQLLFHAWELIGRDYIYYFLKENCAYRMAELLELVIQQRLISKRQPYAMPISVFHRLAEIKHHGRPLVAEIIQHPSRQKRLVAGYQQATDKMQQAVAAIIVNNYILDLEEFQSLNTSEQSQVLEILFDYLEFLNISDDSVQRTQQKNQLLRARLRLPPGPQTRLAFNDAAPHLSTYPSLLQVSWIETEQKPALEVRFRATYYDLLTANRDKAMFSALSMFDLHLRQQNNSLQLYRFELLNIENMNLSQTGLPEDGGLAWKVNFGYAAENLACWRCQTVQFTGGIGKAWQVNNAMFYVMQDGRLHQNQQYSGVLSTDSRLGTVFELDTVWRIQLEFGYRAYLGSAAENFVWYRLQQRFGNSQRWDLRVAVERQRSTEGRLAVSYYW</sequence>
<dbReference type="InterPro" id="IPR025178">
    <property type="entry name" value="Lnb_N"/>
</dbReference>
<proteinExistence type="predicted"/>
<evidence type="ECO:0008006" key="7">
    <source>
        <dbReference type="Google" id="ProtNLM"/>
    </source>
</evidence>
<accession>A0ABQ3KW51</accession>
<dbReference type="Pfam" id="PF25225">
    <property type="entry name" value="DUF7843"/>
    <property type="match status" value="1"/>
</dbReference>
<dbReference type="InterPro" id="IPR057162">
    <property type="entry name" value="DUF7840"/>
</dbReference>
<dbReference type="Pfam" id="PF13387">
    <property type="entry name" value="Lnb_N"/>
    <property type="match status" value="1"/>
</dbReference>
<reference evidence="6" key="1">
    <citation type="journal article" date="2019" name="Int. J. Syst. Evol. Microbiol.">
        <title>The Global Catalogue of Microorganisms (GCM) 10K type strain sequencing project: providing services to taxonomists for standard genome sequencing and annotation.</title>
        <authorList>
            <consortium name="The Broad Institute Genomics Platform"/>
            <consortium name="The Broad Institute Genome Sequencing Center for Infectious Disease"/>
            <person name="Wu L."/>
            <person name="Ma J."/>
        </authorList>
    </citation>
    <scope>NUCLEOTIDE SEQUENCE [LARGE SCALE GENOMIC DNA]</scope>
    <source>
        <strain evidence="6">CGMCC 1.7003</strain>
    </source>
</reference>
<feature type="signal peptide" evidence="1">
    <location>
        <begin position="1"/>
        <end position="19"/>
    </location>
</feature>
<feature type="chain" id="PRO_5046069059" description="DUF4105 domain-containing protein" evidence="1">
    <location>
        <begin position="20"/>
        <end position="615"/>
    </location>
</feature>
<evidence type="ECO:0000259" key="3">
    <source>
        <dbReference type="Pfam" id="PF25222"/>
    </source>
</evidence>
<evidence type="ECO:0000259" key="2">
    <source>
        <dbReference type="Pfam" id="PF13387"/>
    </source>
</evidence>
<dbReference type="InterPro" id="IPR057165">
    <property type="entry name" value="DUF7843"/>
</dbReference>
<feature type="domain" description="DUF7843" evidence="4">
    <location>
        <begin position="32"/>
        <end position="104"/>
    </location>
</feature>
<keyword evidence="1" id="KW-0732">Signal</keyword>